<evidence type="ECO:0000313" key="1">
    <source>
        <dbReference type="EMBL" id="NGY04978.1"/>
    </source>
</evidence>
<evidence type="ECO:0000313" key="2">
    <source>
        <dbReference type="Proteomes" id="UP000472676"/>
    </source>
</evidence>
<gene>
    <name evidence="1" type="ORF">G7Y85_09385</name>
</gene>
<keyword evidence="2" id="KW-1185">Reference proteome</keyword>
<dbReference type="EMBL" id="JAAMOW010000004">
    <property type="protein sequence ID" value="NGY04978.1"/>
    <property type="molecule type" value="Genomic_DNA"/>
</dbReference>
<dbReference type="Proteomes" id="UP000472676">
    <property type="component" value="Unassembled WGS sequence"/>
</dbReference>
<proteinExistence type="predicted"/>
<name>A0A6M2BR64_9GAMM</name>
<protein>
    <submittedName>
        <fullName evidence="1">DUF2946 family protein</fullName>
    </submittedName>
</protein>
<dbReference type="RefSeq" id="WP_166255410.1">
    <property type="nucleotide sequence ID" value="NZ_JAAMOW010000004.1"/>
</dbReference>
<accession>A0A6M2BR64</accession>
<organism evidence="1 2">
    <name type="scientific">Solimonas terrae</name>
    <dbReference type="NCBI Taxonomy" id="1396819"/>
    <lineage>
        <taxon>Bacteria</taxon>
        <taxon>Pseudomonadati</taxon>
        <taxon>Pseudomonadota</taxon>
        <taxon>Gammaproteobacteria</taxon>
        <taxon>Nevskiales</taxon>
        <taxon>Nevskiaceae</taxon>
        <taxon>Solimonas</taxon>
    </lineage>
</organism>
<dbReference type="InterPro" id="IPR021332">
    <property type="entry name" value="DUF2944"/>
</dbReference>
<sequence length="191" mass="21495">MEDWVYRALARWPNVPALYDWLSLDRRGRWLIRGEPITRPQIIDTINRNYAVDERGCWYFQNGPQRGYMKLEVAPFVLRVADDGEQLLTHNELPVLRASRGFIDAEGSLLLATEHGAAAFADTELDWALQRISGAGSLLQDEELAAALALRSGTQTPLQLRLENRCLPLIRLDAEDVEAELGFVRVPSAPA</sequence>
<dbReference type="Pfam" id="PF11161">
    <property type="entry name" value="DUF2944"/>
    <property type="match status" value="1"/>
</dbReference>
<comment type="caution">
    <text evidence="1">The sequence shown here is derived from an EMBL/GenBank/DDBJ whole genome shotgun (WGS) entry which is preliminary data.</text>
</comment>
<dbReference type="AlphaFoldDB" id="A0A6M2BR64"/>
<reference evidence="1 2" key="1">
    <citation type="journal article" date="2014" name="Int. J. Syst. Evol. Microbiol.">
        <title>Solimonas terrae sp. nov., isolated from soil.</title>
        <authorList>
            <person name="Kim S.J."/>
            <person name="Moon J.Y."/>
            <person name="Weon H.Y."/>
            <person name="Ahn J.H."/>
            <person name="Chen W.M."/>
            <person name="Kwon S.W."/>
        </authorList>
    </citation>
    <scope>NUCLEOTIDE SEQUENCE [LARGE SCALE GENOMIC DNA]</scope>
    <source>
        <strain evidence="1 2">KIS83-12</strain>
    </source>
</reference>